<keyword evidence="3" id="KW-1185">Reference proteome</keyword>
<feature type="region of interest" description="Disordered" evidence="1">
    <location>
        <begin position="1"/>
        <end position="41"/>
    </location>
</feature>
<evidence type="ECO:0000313" key="2">
    <source>
        <dbReference type="EMBL" id="KAH9300838.1"/>
    </source>
</evidence>
<comment type="caution">
    <text evidence="2">The sequence shown here is derived from an EMBL/GenBank/DDBJ whole genome shotgun (WGS) entry which is preliminary data.</text>
</comment>
<dbReference type="AlphaFoldDB" id="A0AA38CKZ9"/>
<feature type="non-terminal residue" evidence="2">
    <location>
        <position position="59"/>
    </location>
</feature>
<name>A0AA38CKZ9_TAXCH</name>
<accession>A0AA38CKZ9</accession>
<gene>
    <name evidence="2" type="ORF">KI387_012421</name>
</gene>
<evidence type="ECO:0000256" key="1">
    <source>
        <dbReference type="SAM" id="MobiDB-lite"/>
    </source>
</evidence>
<reference evidence="2 3" key="1">
    <citation type="journal article" date="2021" name="Nat. Plants">
        <title>The Taxus genome provides insights into paclitaxel biosynthesis.</title>
        <authorList>
            <person name="Xiong X."/>
            <person name="Gou J."/>
            <person name="Liao Q."/>
            <person name="Li Y."/>
            <person name="Zhou Q."/>
            <person name="Bi G."/>
            <person name="Li C."/>
            <person name="Du R."/>
            <person name="Wang X."/>
            <person name="Sun T."/>
            <person name="Guo L."/>
            <person name="Liang H."/>
            <person name="Lu P."/>
            <person name="Wu Y."/>
            <person name="Zhang Z."/>
            <person name="Ro D.K."/>
            <person name="Shang Y."/>
            <person name="Huang S."/>
            <person name="Yan J."/>
        </authorList>
    </citation>
    <scope>NUCLEOTIDE SEQUENCE [LARGE SCALE GENOMIC DNA]</scope>
    <source>
        <strain evidence="2">Ta-2019</strain>
    </source>
</reference>
<sequence length="59" mass="6570">ARREEGMRGEEGSEGASTKEADVPKLTQEEVGEKETREEEKIIDAMVNEELGYSTDLVL</sequence>
<evidence type="ECO:0000313" key="3">
    <source>
        <dbReference type="Proteomes" id="UP000824469"/>
    </source>
</evidence>
<feature type="non-terminal residue" evidence="2">
    <location>
        <position position="1"/>
    </location>
</feature>
<protein>
    <submittedName>
        <fullName evidence="2">Uncharacterized protein</fullName>
    </submittedName>
</protein>
<dbReference type="Proteomes" id="UP000824469">
    <property type="component" value="Unassembled WGS sequence"/>
</dbReference>
<dbReference type="EMBL" id="JAHRHJ020000009">
    <property type="protein sequence ID" value="KAH9300838.1"/>
    <property type="molecule type" value="Genomic_DNA"/>
</dbReference>
<organism evidence="2 3">
    <name type="scientific">Taxus chinensis</name>
    <name type="common">Chinese yew</name>
    <name type="synonym">Taxus wallichiana var. chinensis</name>
    <dbReference type="NCBI Taxonomy" id="29808"/>
    <lineage>
        <taxon>Eukaryota</taxon>
        <taxon>Viridiplantae</taxon>
        <taxon>Streptophyta</taxon>
        <taxon>Embryophyta</taxon>
        <taxon>Tracheophyta</taxon>
        <taxon>Spermatophyta</taxon>
        <taxon>Pinopsida</taxon>
        <taxon>Pinidae</taxon>
        <taxon>Conifers II</taxon>
        <taxon>Cupressales</taxon>
        <taxon>Taxaceae</taxon>
        <taxon>Taxus</taxon>
    </lineage>
</organism>
<proteinExistence type="predicted"/>